<dbReference type="PANTHER" id="PTHR45999:SF4">
    <property type="entry name" value="UNC-13-4A, ISOFORM B"/>
    <property type="match status" value="1"/>
</dbReference>
<proteinExistence type="inferred from homology"/>
<dbReference type="InterPro" id="IPR052095">
    <property type="entry name" value="UNC-13_domain"/>
</dbReference>
<dbReference type="GO" id="GO:0099503">
    <property type="term" value="C:secretory vesicle"/>
    <property type="evidence" value="ECO:0007669"/>
    <property type="project" value="TreeGrafter"/>
</dbReference>
<evidence type="ECO:0000256" key="1">
    <source>
        <dbReference type="ARBA" id="ARBA00005823"/>
    </source>
</evidence>
<dbReference type="PANTHER" id="PTHR45999">
    <property type="entry name" value="UNC-13-4A, ISOFORM B"/>
    <property type="match status" value="1"/>
</dbReference>
<keyword evidence="4" id="KW-1185">Reference proteome</keyword>
<dbReference type="SUPFAM" id="SSF49562">
    <property type="entry name" value="C2 domain (Calcium/lipid-binding domain, CaLB)"/>
    <property type="match status" value="1"/>
</dbReference>
<reference evidence="4" key="1">
    <citation type="journal article" date="2013" name="Genetics">
        <title>The draft genome and transcriptome of Panagrellus redivivus are shaped by the harsh demands of a free-living lifestyle.</title>
        <authorList>
            <person name="Srinivasan J."/>
            <person name="Dillman A.R."/>
            <person name="Macchietto M.G."/>
            <person name="Heikkinen L."/>
            <person name="Lakso M."/>
            <person name="Fracchia K.M."/>
            <person name="Antoshechkin I."/>
            <person name="Mortazavi A."/>
            <person name="Wong G."/>
            <person name="Sternberg P.W."/>
        </authorList>
    </citation>
    <scope>NUCLEOTIDE SEQUENCE [LARGE SCALE GENOMIC DNA]</scope>
    <source>
        <strain evidence="4">MT8872</strain>
    </source>
</reference>
<keyword evidence="2" id="KW-0268">Exocytosis</keyword>
<dbReference type="Gene3D" id="2.60.40.150">
    <property type="entry name" value="C2 domain"/>
    <property type="match status" value="1"/>
</dbReference>
<dbReference type="WBParaSite" id="Pan_g14229.t1">
    <property type="protein sequence ID" value="Pan_g14229.t1"/>
    <property type="gene ID" value="Pan_g14229"/>
</dbReference>
<dbReference type="GO" id="GO:0006887">
    <property type="term" value="P:exocytosis"/>
    <property type="evidence" value="ECO:0007669"/>
    <property type="project" value="UniProtKB-KW"/>
</dbReference>
<evidence type="ECO:0000256" key="2">
    <source>
        <dbReference type="ARBA" id="ARBA00022483"/>
    </source>
</evidence>
<protein>
    <submittedName>
        <fullName evidence="5">C2 domain-containing protein</fullName>
    </submittedName>
</protein>
<organism evidence="4 5">
    <name type="scientific">Panagrellus redivivus</name>
    <name type="common">Microworm</name>
    <dbReference type="NCBI Taxonomy" id="6233"/>
    <lineage>
        <taxon>Eukaryota</taxon>
        <taxon>Metazoa</taxon>
        <taxon>Ecdysozoa</taxon>
        <taxon>Nematoda</taxon>
        <taxon>Chromadorea</taxon>
        <taxon>Rhabditida</taxon>
        <taxon>Tylenchina</taxon>
        <taxon>Panagrolaimomorpha</taxon>
        <taxon>Panagrolaimoidea</taxon>
        <taxon>Panagrolaimidae</taxon>
        <taxon>Panagrellus</taxon>
    </lineage>
</organism>
<comment type="similarity">
    <text evidence="1">Belongs to the unc-13 family.</text>
</comment>
<dbReference type="InterPro" id="IPR000008">
    <property type="entry name" value="C2_dom"/>
</dbReference>
<sequence>MPGPQLHPDLYARIVRGILHADSSTEEREPSRTYELLDRLKEVTFLDEDTHQRILSENENCIEYWLRISITSQHNRRFLLQIARANNRSHIAKEHVIETNHDYFLAASDSRHTVLRVYSDMHMPSTPTSGDETDKQARRSSSFLKRWVRAHGRAHSCMSQRIADLPLGHSVTRKLDGFDETSITMILERRHKSGTDFDPLETEDLIEVMRCLIRERFAQPEYYDKHDAHIERRMLHRIAKFYGLPMTQIRLLAIGICLEQPLARGNFDFVSDLVAQYLPKLKLTSLAREHGAVSAAEFLAVRLTTYAKWIVEGQKSELFLPLGCEFSTVFLAFEHHLDPILQLVHLNLWDVPSVSHLRSDIKKLFQEPIKHAVALWLVEFEAQAVAVTSADLLTDKIDRLHICLGRASKIYEPFFRKAFFSYVHYVIELIDAKVDYRIGNALEHMVANLDPRNKPKLSAFTRSTMKLFDALKQFMEFVNSLGHTKCTLYNYERHFERPAIFWTTNWRIDYLNFVKQAVESSENPKTGNSPQTPSTEEKALSFFQPRPSIAEPKDQLEMHESTVNCIAFCFDLCYEFTQLNVKTPTLGLLCVSQIVNTIADCLSFFAVYIRKTVCRGGSLSRMLRALNGIEHASSYLAENYPRFLDIPRVLRGISEEERDRIGVSIKHIMEKATKRCDDICSEILEIVVSVRATCLKKHCKDIAGSSEIGKKTFASYIKHVFTPENTDQLHVCIEKSKALRHRMQPRLFSQYQRFIWKVISETMSAELLTGQPSSYYDGIRKECETICNILSVNWSLEKSSLRERLFANSAESRELVLQYYSYLADVTMSAPCGPGIPRIAIQAGYVPSTNDQILLHVAVISGSDIPILDSFSASSDPYVRLELYPRALFPLEMFPPETTDTKKKNLNPKWYQSFQMAIPSEYFFTNGCCLCLTVLDHDVMSYNDLAGQALLPLGTVPRLKGLCTKDLPPPRELPLVLPIPNQYTHTSFKILEDRSVHDSMAHEVTYYEKYLRDYRILPPSAMDSKEYCLNNRLTLARNRQRLKHAFSQLIRS</sequence>
<name>A0A7E4UY53_PANRE</name>
<evidence type="ECO:0000259" key="3">
    <source>
        <dbReference type="PROSITE" id="PS50004"/>
    </source>
</evidence>
<evidence type="ECO:0000313" key="4">
    <source>
        <dbReference type="Proteomes" id="UP000492821"/>
    </source>
</evidence>
<accession>A0A7E4UY53</accession>
<dbReference type="AlphaFoldDB" id="A0A7E4UY53"/>
<dbReference type="Pfam" id="PF00168">
    <property type="entry name" value="C2"/>
    <property type="match status" value="1"/>
</dbReference>
<reference evidence="5" key="2">
    <citation type="submission" date="2020-10" db="UniProtKB">
        <authorList>
            <consortium name="WormBaseParasite"/>
        </authorList>
    </citation>
    <scope>IDENTIFICATION</scope>
</reference>
<evidence type="ECO:0000313" key="5">
    <source>
        <dbReference type="WBParaSite" id="Pan_g14229.t1"/>
    </source>
</evidence>
<dbReference type="PROSITE" id="PS50004">
    <property type="entry name" value="C2"/>
    <property type="match status" value="1"/>
</dbReference>
<dbReference type="InterPro" id="IPR035892">
    <property type="entry name" value="C2_domain_sf"/>
</dbReference>
<dbReference type="Proteomes" id="UP000492821">
    <property type="component" value="Unassembled WGS sequence"/>
</dbReference>
<dbReference type="SMART" id="SM00239">
    <property type="entry name" value="C2"/>
    <property type="match status" value="1"/>
</dbReference>
<feature type="domain" description="C2" evidence="3">
    <location>
        <begin position="835"/>
        <end position="967"/>
    </location>
</feature>